<dbReference type="PANTHER" id="PTHR10012:SF0">
    <property type="entry name" value="SERINE_THREONINE-PROTEIN PHOSPHATASE 2A ACTIVATOR"/>
    <property type="match status" value="1"/>
</dbReference>
<dbReference type="GO" id="GO:0005737">
    <property type="term" value="C:cytoplasm"/>
    <property type="evidence" value="ECO:0007669"/>
    <property type="project" value="UniProtKB-SubCell"/>
</dbReference>
<dbReference type="SUPFAM" id="SSF140984">
    <property type="entry name" value="PTPA-like"/>
    <property type="match status" value="1"/>
</dbReference>
<dbReference type="VEuPathDB" id="MicrosporidiaDB:EDEG_03954"/>
<protein>
    <recommendedName>
        <fullName evidence="7">Serine/threonine-protein phosphatase 2A activator</fullName>
        <ecNumber evidence="7">5.2.1.8</ecNumber>
    </recommendedName>
    <alternativeName>
        <fullName evidence="7">Phosphotyrosyl phosphatase activator</fullName>
    </alternativeName>
</protein>
<dbReference type="HOGENOM" id="CLU_030733_4_0_1"/>
<evidence type="ECO:0000256" key="3">
    <source>
        <dbReference type="ARBA" id="ARBA00011019"/>
    </source>
</evidence>
<dbReference type="EMBL" id="AFBI03000158">
    <property type="protein sequence ID" value="EJW01421.1"/>
    <property type="molecule type" value="Genomic_DNA"/>
</dbReference>
<dbReference type="Pfam" id="PF03095">
    <property type="entry name" value="PTPA"/>
    <property type="match status" value="1"/>
</dbReference>
<dbReference type="InParanoid" id="J9D0K4"/>
<organism evidence="8 9">
    <name type="scientific">Edhazardia aedis (strain USNM 41457)</name>
    <name type="common">Microsporidian parasite</name>
    <dbReference type="NCBI Taxonomy" id="1003232"/>
    <lineage>
        <taxon>Eukaryota</taxon>
        <taxon>Fungi</taxon>
        <taxon>Fungi incertae sedis</taxon>
        <taxon>Microsporidia</taxon>
        <taxon>Edhazardia</taxon>
    </lineage>
</organism>
<dbReference type="OrthoDB" id="16120at2759"/>
<evidence type="ECO:0000256" key="7">
    <source>
        <dbReference type="RuleBase" id="RU361210"/>
    </source>
</evidence>
<dbReference type="STRING" id="1003232.J9D0K4"/>
<evidence type="ECO:0000313" key="8">
    <source>
        <dbReference type="EMBL" id="EJW01421.1"/>
    </source>
</evidence>
<evidence type="ECO:0000256" key="2">
    <source>
        <dbReference type="ARBA" id="ARBA00004496"/>
    </source>
</evidence>
<comment type="similarity">
    <text evidence="3 7">Belongs to the PTPA-type PPIase family.</text>
</comment>
<dbReference type="InterPro" id="IPR037218">
    <property type="entry name" value="PTPA_sf"/>
</dbReference>
<evidence type="ECO:0000256" key="6">
    <source>
        <dbReference type="ARBA" id="ARBA00023235"/>
    </source>
</evidence>
<accession>J9D0K4</accession>
<dbReference type="Gene3D" id="1.20.120.1150">
    <property type="match status" value="1"/>
</dbReference>
<reference evidence="9" key="2">
    <citation type="submission" date="2015-07" db="EMBL/GenBank/DDBJ databases">
        <title>Contrasting host-pathogen interactions and genome evolution in two generalist and specialist microsporidian pathogens of mosquitoes.</title>
        <authorList>
            <consortium name="The Broad Institute Genomics Platform"/>
            <consortium name="The Broad Institute Genome Sequencing Center for Infectious Disease"/>
            <person name="Cuomo C.A."/>
            <person name="Sanscrainte N.D."/>
            <person name="Goldberg J.M."/>
            <person name="Heiman D."/>
            <person name="Young S."/>
            <person name="Zeng Q."/>
            <person name="Becnel J.J."/>
            <person name="Birren B.W."/>
        </authorList>
    </citation>
    <scope>NUCLEOTIDE SEQUENCE [LARGE SCALE GENOMIC DNA]</scope>
    <source>
        <strain evidence="9">USNM 41457</strain>
    </source>
</reference>
<dbReference type="PANTHER" id="PTHR10012">
    <property type="entry name" value="SERINE/THREONINE-PROTEIN PHOSPHATASE 2A REGULATORY SUBUNIT B"/>
    <property type="match status" value="1"/>
</dbReference>
<dbReference type="GO" id="GO:0008160">
    <property type="term" value="F:protein tyrosine phosphatase activator activity"/>
    <property type="evidence" value="ECO:0007669"/>
    <property type="project" value="TreeGrafter"/>
</dbReference>
<keyword evidence="5 7" id="KW-0697">Rotamase</keyword>
<gene>
    <name evidence="8" type="ORF">EDEG_03954</name>
</gene>
<evidence type="ECO:0000256" key="4">
    <source>
        <dbReference type="ARBA" id="ARBA00022490"/>
    </source>
</evidence>
<dbReference type="EC" id="5.2.1.8" evidence="7"/>
<comment type="function">
    <text evidence="7">PPIases accelerate the folding of proteins. It catalyzes the cis-trans isomerization of proline imidic peptide bonds in oligopeptides.</text>
</comment>
<keyword evidence="9" id="KW-1185">Reference proteome</keyword>
<dbReference type="OMA" id="RFANCAV"/>
<comment type="caution">
    <text evidence="8">The sequence shown here is derived from an EMBL/GenBank/DDBJ whole genome shotgun (WGS) entry which is preliminary data.</text>
</comment>
<sequence length="271" mass="31850">MKDFVNTPAYKKIREFIIQINKSILTEIQCCNDTVNSFLQDVYSLLKETEVNKFLEKQETNAKFNYFHIVLEKKLKSLLESRFAIENIPILYKYLFSSFGNPVRLDYGTGHELNFACFLFSLVELKIMKFNECYTTFLKYFEFIRMMIIELQVLPAGSHGVWGIDDYQYLPFLFGSSEMCKITLDGKISDSTDNGFYTAVQHSKTYKTRHSNVSFEKHSPILYSLQFIENWSDIHNKIWELYEKHVLLCLSVTQHFIYSVLLPEEEKTGAK</sequence>
<comment type="catalytic activity">
    <reaction evidence="1 7">
        <text>[protein]-peptidylproline (omega=180) = [protein]-peptidylproline (omega=0)</text>
        <dbReference type="Rhea" id="RHEA:16237"/>
        <dbReference type="Rhea" id="RHEA-COMP:10747"/>
        <dbReference type="Rhea" id="RHEA-COMP:10748"/>
        <dbReference type="ChEBI" id="CHEBI:83833"/>
        <dbReference type="ChEBI" id="CHEBI:83834"/>
        <dbReference type="EC" id="5.2.1.8"/>
    </reaction>
</comment>
<dbReference type="GO" id="GO:0007052">
    <property type="term" value="P:mitotic spindle organization"/>
    <property type="evidence" value="ECO:0007669"/>
    <property type="project" value="TreeGrafter"/>
</dbReference>
<proteinExistence type="inferred from homology"/>
<dbReference type="InterPro" id="IPR043170">
    <property type="entry name" value="PTPA_C_lid"/>
</dbReference>
<dbReference type="GO" id="GO:0005634">
    <property type="term" value="C:nucleus"/>
    <property type="evidence" value="ECO:0007669"/>
    <property type="project" value="TreeGrafter"/>
</dbReference>
<dbReference type="Proteomes" id="UP000003163">
    <property type="component" value="Unassembled WGS sequence"/>
</dbReference>
<comment type="subcellular location">
    <subcellularLocation>
        <location evidence="2 7">Cytoplasm</location>
    </subcellularLocation>
</comment>
<evidence type="ECO:0000256" key="5">
    <source>
        <dbReference type="ARBA" id="ARBA00023110"/>
    </source>
</evidence>
<keyword evidence="4 7" id="KW-0963">Cytoplasm</keyword>
<dbReference type="FunCoup" id="J9D0K4">
    <property type="interactions" value="91"/>
</dbReference>
<dbReference type="GO" id="GO:0003755">
    <property type="term" value="F:peptidyl-prolyl cis-trans isomerase activity"/>
    <property type="evidence" value="ECO:0007669"/>
    <property type="project" value="UniProtKB-KW"/>
</dbReference>
<name>J9D0K4_EDHAE</name>
<dbReference type="InterPro" id="IPR004327">
    <property type="entry name" value="Phstyr_phstse_ac"/>
</dbReference>
<evidence type="ECO:0000256" key="1">
    <source>
        <dbReference type="ARBA" id="ARBA00000971"/>
    </source>
</evidence>
<reference evidence="8 9" key="1">
    <citation type="submission" date="2011-08" db="EMBL/GenBank/DDBJ databases">
        <authorList>
            <person name="Liu Z.J."/>
            <person name="Shi F.L."/>
            <person name="Lu J.Q."/>
            <person name="Li M."/>
            <person name="Wang Z.L."/>
        </authorList>
    </citation>
    <scope>NUCLEOTIDE SEQUENCE [LARGE SCALE GENOMIC DNA]</scope>
    <source>
        <strain evidence="8 9">USNM 41457</strain>
    </source>
</reference>
<evidence type="ECO:0000313" key="9">
    <source>
        <dbReference type="Proteomes" id="UP000003163"/>
    </source>
</evidence>
<dbReference type="AlphaFoldDB" id="J9D0K4"/>
<dbReference type="GO" id="GO:0000159">
    <property type="term" value="C:protein phosphatase type 2A complex"/>
    <property type="evidence" value="ECO:0007669"/>
    <property type="project" value="TreeGrafter"/>
</dbReference>
<keyword evidence="6 7" id="KW-0413">Isomerase</keyword>